<dbReference type="GO" id="GO:0004497">
    <property type="term" value="F:monooxygenase activity"/>
    <property type="evidence" value="ECO:0007669"/>
    <property type="project" value="InterPro"/>
</dbReference>
<evidence type="ECO:0000256" key="1">
    <source>
        <dbReference type="SAM" id="MobiDB-lite"/>
    </source>
</evidence>
<reference evidence="2" key="1">
    <citation type="submission" date="2020-10" db="EMBL/GenBank/DDBJ databases">
        <authorList>
            <person name="Han B."/>
            <person name="Lu T."/>
            <person name="Zhao Q."/>
            <person name="Huang X."/>
            <person name="Zhao Y."/>
        </authorList>
    </citation>
    <scope>NUCLEOTIDE SEQUENCE</scope>
</reference>
<evidence type="ECO:0000313" key="2">
    <source>
        <dbReference type="EMBL" id="CAD6233676.1"/>
    </source>
</evidence>
<dbReference type="SUPFAM" id="SSF48264">
    <property type="entry name" value="Cytochrome P450"/>
    <property type="match status" value="1"/>
</dbReference>
<feature type="region of interest" description="Disordered" evidence="1">
    <location>
        <begin position="1"/>
        <end position="35"/>
    </location>
</feature>
<comment type="caution">
    <text evidence="2">The sequence shown here is derived from an EMBL/GenBank/DDBJ whole genome shotgun (WGS) entry which is preliminary data.</text>
</comment>
<name>A0A811P512_9POAL</name>
<gene>
    <name evidence="2" type="ORF">NCGR_LOCUS22966</name>
</gene>
<dbReference type="Proteomes" id="UP000604825">
    <property type="component" value="Unassembled WGS sequence"/>
</dbReference>
<dbReference type="Gene3D" id="1.10.630.10">
    <property type="entry name" value="Cytochrome P450"/>
    <property type="match status" value="1"/>
</dbReference>
<keyword evidence="3" id="KW-1185">Reference proteome</keyword>
<dbReference type="PANTHER" id="PTHR24281">
    <property type="entry name" value="STEROID 21-HYDROXYLASE-RELATED"/>
    <property type="match status" value="1"/>
</dbReference>
<dbReference type="GO" id="GO:0005506">
    <property type="term" value="F:iron ion binding"/>
    <property type="evidence" value="ECO:0007669"/>
    <property type="project" value="InterPro"/>
</dbReference>
<organism evidence="2 3">
    <name type="scientific">Miscanthus lutarioriparius</name>
    <dbReference type="NCBI Taxonomy" id="422564"/>
    <lineage>
        <taxon>Eukaryota</taxon>
        <taxon>Viridiplantae</taxon>
        <taxon>Streptophyta</taxon>
        <taxon>Embryophyta</taxon>
        <taxon>Tracheophyta</taxon>
        <taxon>Spermatophyta</taxon>
        <taxon>Magnoliopsida</taxon>
        <taxon>Liliopsida</taxon>
        <taxon>Poales</taxon>
        <taxon>Poaceae</taxon>
        <taxon>PACMAD clade</taxon>
        <taxon>Panicoideae</taxon>
        <taxon>Andropogonodae</taxon>
        <taxon>Andropogoneae</taxon>
        <taxon>Saccharinae</taxon>
        <taxon>Miscanthus</taxon>
    </lineage>
</organism>
<dbReference type="GO" id="GO:0020037">
    <property type="term" value="F:heme binding"/>
    <property type="evidence" value="ECO:0007669"/>
    <property type="project" value="InterPro"/>
</dbReference>
<sequence>MAELVTHTRAMRRAQDEVRAAASSSTRGGDGVNEDHVAPMDYLKAMVKETLRLHAPAGAAACAPGAAGLLADTEILRFVPERFLVKSSARWGPPPEARKTTLNR</sequence>
<dbReference type="AlphaFoldDB" id="A0A811P512"/>
<evidence type="ECO:0008006" key="4">
    <source>
        <dbReference type="Google" id="ProtNLM"/>
    </source>
</evidence>
<accession>A0A811P512</accession>
<evidence type="ECO:0000313" key="3">
    <source>
        <dbReference type="Proteomes" id="UP000604825"/>
    </source>
</evidence>
<proteinExistence type="predicted"/>
<protein>
    <recommendedName>
        <fullName evidence="4">Cytochrome P450</fullName>
    </recommendedName>
</protein>
<dbReference type="EMBL" id="CAJGYO010000005">
    <property type="protein sequence ID" value="CAD6233676.1"/>
    <property type="molecule type" value="Genomic_DNA"/>
</dbReference>
<dbReference type="GO" id="GO:0016705">
    <property type="term" value="F:oxidoreductase activity, acting on paired donors, with incorporation or reduction of molecular oxygen"/>
    <property type="evidence" value="ECO:0007669"/>
    <property type="project" value="InterPro"/>
</dbReference>
<dbReference type="Pfam" id="PF00067">
    <property type="entry name" value="p450"/>
    <property type="match status" value="1"/>
</dbReference>
<dbReference type="InterPro" id="IPR036396">
    <property type="entry name" value="Cyt_P450_sf"/>
</dbReference>
<dbReference type="InterPro" id="IPR001128">
    <property type="entry name" value="Cyt_P450"/>
</dbReference>
<dbReference type="OrthoDB" id="1055148at2759"/>